<gene>
    <name evidence="1" type="ORF">LCGC14_1818070</name>
</gene>
<dbReference type="EMBL" id="LAZR01017760">
    <property type="protein sequence ID" value="KKL99073.1"/>
    <property type="molecule type" value="Genomic_DNA"/>
</dbReference>
<proteinExistence type="predicted"/>
<reference evidence="1" key="1">
    <citation type="journal article" date="2015" name="Nature">
        <title>Complex archaea that bridge the gap between prokaryotes and eukaryotes.</title>
        <authorList>
            <person name="Spang A."/>
            <person name="Saw J.H."/>
            <person name="Jorgensen S.L."/>
            <person name="Zaremba-Niedzwiedzka K."/>
            <person name="Martijn J."/>
            <person name="Lind A.E."/>
            <person name="van Eijk R."/>
            <person name="Schleper C."/>
            <person name="Guy L."/>
            <person name="Ettema T.J."/>
        </authorList>
    </citation>
    <scope>NUCLEOTIDE SEQUENCE</scope>
</reference>
<evidence type="ECO:0000313" key="1">
    <source>
        <dbReference type="EMBL" id="KKL99073.1"/>
    </source>
</evidence>
<name>A0A0F9GJT5_9ZZZZ</name>
<dbReference type="AlphaFoldDB" id="A0A0F9GJT5"/>
<accession>A0A0F9GJT5</accession>
<sequence>MKIWIGTAGSEHTRRIYYKRPTVWLGELWEGDPTKRAVLCEFIVLRLLRGSGLRLPRHGSKELVEVELTAKKPKRRKK</sequence>
<organism evidence="1">
    <name type="scientific">marine sediment metagenome</name>
    <dbReference type="NCBI Taxonomy" id="412755"/>
    <lineage>
        <taxon>unclassified sequences</taxon>
        <taxon>metagenomes</taxon>
        <taxon>ecological metagenomes</taxon>
    </lineage>
</organism>
<comment type="caution">
    <text evidence="1">The sequence shown here is derived from an EMBL/GenBank/DDBJ whole genome shotgun (WGS) entry which is preliminary data.</text>
</comment>
<protein>
    <submittedName>
        <fullName evidence="1">Uncharacterized protein</fullName>
    </submittedName>
</protein>